<evidence type="ECO:0000259" key="1">
    <source>
        <dbReference type="Pfam" id="PF13521"/>
    </source>
</evidence>
<feature type="domain" description="NadR/Ttd14 AAA" evidence="1">
    <location>
        <begin position="17"/>
        <end position="197"/>
    </location>
</feature>
<evidence type="ECO:0000313" key="2">
    <source>
        <dbReference type="EMBL" id="SOE59826.1"/>
    </source>
</evidence>
<dbReference type="Pfam" id="PF13521">
    <property type="entry name" value="AAA_28"/>
    <property type="match status" value="1"/>
</dbReference>
<dbReference type="PANTHER" id="PTHR37512:SF1">
    <property type="entry name" value="NADR_TTD14 AAA DOMAIN-CONTAINING PROTEIN"/>
    <property type="match status" value="1"/>
</dbReference>
<proteinExistence type="predicted"/>
<dbReference type="AlphaFoldDB" id="A0A2C8Z7M8"/>
<keyword evidence="2" id="KW-0808">Transferase</keyword>
<dbReference type="OrthoDB" id="3249147at2"/>
<dbReference type="GO" id="GO:0016301">
    <property type="term" value="F:kinase activity"/>
    <property type="evidence" value="ECO:0007669"/>
    <property type="project" value="UniProtKB-KW"/>
</dbReference>
<keyword evidence="3" id="KW-1185">Reference proteome</keyword>
<dbReference type="Proteomes" id="UP000219440">
    <property type="component" value="Unassembled WGS sequence"/>
</dbReference>
<dbReference type="InterPro" id="IPR027417">
    <property type="entry name" value="P-loop_NTPase"/>
</dbReference>
<dbReference type="RefSeq" id="WP_097060139.1">
    <property type="nucleotide sequence ID" value="NZ_BMLC01000001.1"/>
</dbReference>
<sequence length="222" mass="25068">MDWRELAPEVRAERAIRIIVVGAESSGKTTLADSLTTHYRARGGVWQQTLWVPEYGREYTELLLAQQGVIENDPHATVHSAEWTPEDFANIAVEQQRLEDEAAATGSPVLFCDTDAFATRLWERRYLGDSSTAAFDAVPELPPRGLYLISDIGGVQFEQDGIRDGEDYREAMQRWLEEELTVREQPWALVGGDAEQRLETSIRLVDELLWSHFSGLPDDPHA</sequence>
<protein>
    <submittedName>
        <fullName evidence="2">Nicotinamide riboside kinase</fullName>
    </submittedName>
</protein>
<evidence type="ECO:0000313" key="3">
    <source>
        <dbReference type="Proteomes" id="UP000219440"/>
    </source>
</evidence>
<organism evidence="2 3">
    <name type="scientific">Salinibacterium xinjiangense</name>
    <dbReference type="NCBI Taxonomy" id="386302"/>
    <lineage>
        <taxon>Bacteria</taxon>
        <taxon>Bacillati</taxon>
        <taxon>Actinomycetota</taxon>
        <taxon>Actinomycetes</taxon>
        <taxon>Micrococcales</taxon>
        <taxon>Microbacteriaceae</taxon>
        <taxon>Salinibacterium</taxon>
    </lineage>
</organism>
<accession>A0A2C8Z7M8</accession>
<dbReference type="InterPro" id="IPR052735">
    <property type="entry name" value="NAD_biosynth-regulator"/>
</dbReference>
<keyword evidence="2" id="KW-0418">Kinase</keyword>
<dbReference type="Gene3D" id="3.40.50.300">
    <property type="entry name" value="P-loop containing nucleotide triphosphate hydrolases"/>
    <property type="match status" value="1"/>
</dbReference>
<dbReference type="SUPFAM" id="SSF52540">
    <property type="entry name" value="P-loop containing nucleoside triphosphate hydrolases"/>
    <property type="match status" value="1"/>
</dbReference>
<name>A0A2C8Z7M8_9MICO</name>
<reference evidence="2 3" key="1">
    <citation type="submission" date="2017-09" db="EMBL/GenBank/DDBJ databases">
        <authorList>
            <person name="Ehlers B."/>
            <person name="Leendertz F.H."/>
        </authorList>
    </citation>
    <scope>NUCLEOTIDE SEQUENCE [LARGE SCALE GENOMIC DNA]</scope>
    <source>
        <strain evidence="2 3">CGMCC 1.05381</strain>
    </source>
</reference>
<dbReference type="EMBL" id="OCST01000002">
    <property type="protein sequence ID" value="SOE59826.1"/>
    <property type="molecule type" value="Genomic_DNA"/>
</dbReference>
<dbReference type="PANTHER" id="PTHR37512">
    <property type="entry name" value="TRIFUNCTIONAL NAD BIOSYNTHESIS/REGULATOR PROTEIN NADR"/>
    <property type="match status" value="1"/>
</dbReference>
<gene>
    <name evidence="2" type="ORF">SAMN06296378_0996</name>
</gene>
<dbReference type="InterPro" id="IPR038727">
    <property type="entry name" value="NadR/Ttd14_AAA_dom"/>
</dbReference>